<dbReference type="Gene3D" id="1.20.1070.10">
    <property type="entry name" value="Rhodopsin 7-helix transmembrane proteins"/>
    <property type="match status" value="2"/>
</dbReference>
<dbReference type="Proteomes" id="UP000887574">
    <property type="component" value="Unplaced"/>
</dbReference>
<comment type="subcellular location">
    <subcellularLocation>
        <location evidence="1">Cell membrane</location>
        <topology evidence="1">Multi-pass membrane protein</topology>
    </subcellularLocation>
</comment>
<keyword evidence="6 12" id="KW-0472">Membrane</keyword>
<dbReference type="PANTHER" id="PTHR24248:SF125">
    <property type="entry name" value="DOPAMINE D2-LIKE RECEPTOR"/>
    <property type="match status" value="1"/>
</dbReference>
<evidence type="ECO:0000256" key="10">
    <source>
        <dbReference type="RuleBase" id="RU000688"/>
    </source>
</evidence>
<accession>A0A915EG73</accession>
<keyword evidence="3 10" id="KW-0812">Transmembrane</keyword>
<dbReference type="GO" id="GO:0045202">
    <property type="term" value="C:synapse"/>
    <property type="evidence" value="ECO:0007669"/>
    <property type="project" value="GOC"/>
</dbReference>
<dbReference type="SUPFAM" id="SSF81321">
    <property type="entry name" value="Family A G protein-coupled receptor-like"/>
    <property type="match status" value="2"/>
</dbReference>
<dbReference type="InterPro" id="IPR017452">
    <property type="entry name" value="GPCR_Rhodpsn_7TM"/>
</dbReference>
<evidence type="ECO:0000256" key="7">
    <source>
        <dbReference type="ARBA" id="ARBA00023157"/>
    </source>
</evidence>
<dbReference type="GO" id="GO:0004930">
    <property type="term" value="F:G protein-coupled receptor activity"/>
    <property type="evidence" value="ECO:0007669"/>
    <property type="project" value="UniProtKB-KW"/>
</dbReference>
<feature type="compositionally biased region" description="Basic residues" evidence="11">
    <location>
        <begin position="557"/>
        <end position="571"/>
    </location>
</feature>
<evidence type="ECO:0000256" key="6">
    <source>
        <dbReference type="ARBA" id="ARBA00023136"/>
    </source>
</evidence>
<dbReference type="PROSITE" id="PS00237">
    <property type="entry name" value="G_PROTEIN_RECEP_F1_1"/>
    <property type="match status" value="1"/>
</dbReference>
<feature type="region of interest" description="Disordered" evidence="11">
    <location>
        <begin position="321"/>
        <end position="346"/>
    </location>
</feature>
<evidence type="ECO:0000313" key="15">
    <source>
        <dbReference type="WBParaSite" id="jg5729.2"/>
    </source>
</evidence>
<evidence type="ECO:0000256" key="2">
    <source>
        <dbReference type="ARBA" id="ARBA00022475"/>
    </source>
</evidence>
<dbReference type="PANTHER" id="PTHR24248">
    <property type="entry name" value="ADRENERGIC RECEPTOR-RELATED G-PROTEIN COUPLED RECEPTOR"/>
    <property type="match status" value="1"/>
</dbReference>
<evidence type="ECO:0000256" key="8">
    <source>
        <dbReference type="ARBA" id="ARBA00023170"/>
    </source>
</evidence>
<dbReference type="WBParaSite" id="jg5729.2">
    <property type="protein sequence ID" value="jg5729.2"/>
    <property type="gene ID" value="jg5729"/>
</dbReference>
<feature type="compositionally biased region" description="Basic and acidic residues" evidence="11">
    <location>
        <begin position="716"/>
        <end position="726"/>
    </location>
</feature>
<keyword evidence="14" id="KW-1185">Reference proteome</keyword>
<evidence type="ECO:0000256" key="11">
    <source>
        <dbReference type="SAM" id="MobiDB-lite"/>
    </source>
</evidence>
<evidence type="ECO:0000256" key="3">
    <source>
        <dbReference type="ARBA" id="ARBA00022692"/>
    </source>
</evidence>
<feature type="transmembrane region" description="Helical" evidence="12">
    <location>
        <begin position="224"/>
        <end position="246"/>
    </location>
</feature>
<dbReference type="Pfam" id="PF00001">
    <property type="entry name" value="7tm_1"/>
    <property type="match status" value="2"/>
</dbReference>
<dbReference type="PROSITE" id="PS50262">
    <property type="entry name" value="G_PROTEIN_RECEP_F1_2"/>
    <property type="match status" value="2"/>
</dbReference>
<dbReference type="AlphaFoldDB" id="A0A915EG73"/>
<keyword evidence="4 12" id="KW-1133">Transmembrane helix</keyword>
<feature type="region of interest" description="Disordered" evidence="11">
    <location>
        <begin position="824"/>
        <end position="868"/>
    </location>
</feature>
<feature type="domain" description="G-protein coupled receptors family 1 profile" evidence="13">
    <location>
        <begin position="82"/>
        <end position="304"/>
    </location>
</feature>
<feature type="compositionally biased region" description="Low complexity" evidence="11">
    <location>
        <begin position="671"/>
        <end position="688"/>
    </location>
</feature>
<keyword evidence="5 10" id="KW-0297">G-protein coupled receptor</keyword>
<sequence>MQKAALSTLYYLNKNTTITQNNSTKTTLTTLSSILQSKVDHIDTFSSGSTSHAANAFSSTSLSLTSDSQYYAKPEPEIHAGIYIYGFLSVLRFKALHSAINFLILGLAVADLLVALFVMPYAVYVYVQGGYWFLGALMCDIYSASDVSCSTASILLLAVISFDRYRAVSRPIQYSRQSQNIKRVVIIILVIWVISFAIASPIVLGVNYRPSDANPYECRFYNPLFSIFSSLLSFVIPCIIVLFVYIRIMMALREREKAAKIRRFASQQIESGKKRSTTQERDESEEAGELVAGPVVNCMMFALPSMNKRIKRFERHKRAIEHAGSDSLNGSQDNLELDEEEDEGDEGFDIEEDFEEEDFDSPHYVSLPKRRSSRRINRLKLGEKGSKKPWKATTQIAGALSSLVAGAKERRRYSLDLIENKKALAKNQSNSAPTTSRSLKELRDTIKKAKQNFFGLCSDAVSHKHVSENGFRKISNFFGSQAGSLDENDLVGSSTPRSSLDSLSETLHVMTNDFVSEGPTSTSRKSSEYETINHNKSLFSRNSISRGSKLQDGHTNRFSKLKKSLRHKTRKSSAQPPQLYRMNQQFSRRRFFRTSILSINQEQIAVQQPQTRLREIREFKPIKKKQLAILRRKSDSAATVLKIRSPRTRKSFFIPSDRNHGFSSTETENDTTLSMTPNPPSSTTCTSEQIPSSTLAASTTLTMAAVTSVSPQGFGDETKKVESNDKKKVKASTPNHSAAPEKEVRVGKRNHKSSYSRSNTNPMFHPNIGAKEVMKVIPTYENNKSPSVTFQLSAKELCSLRRGSSAIDLPSECRSKSLACTSNMPLESKSSTACSENSPLPKMSQNSTDSVSYSSQNQVNATSKQLESKRRLLSNSKLNGSTTALAVRMVKKTINRKESSLKRKVNKSQRKEKRATKTLGIVVGIFLICWVPFFSINIINAICVQFEQPSCEVGFGPFSIPLGLVI</sequence>
<evidence type="ECO:0000256" key="9">
    <source>
        <dbReference type="ARBA" id="ARBA00023224"/>
    </source>
</evidence>
<comment type="similarity">
    <text evidence="10">Belongs to the G-protein coupled receptor 1 family.</text>
</comment>
<keyword evidence="9 10" id="KW-0807">Transducer</keyword>
<dbReference type="PRINTS" id="PR00237">
    <property type="entry name" value="GPCRRHODOPSN"/>
</dbReference>
<feature type="transmembrane region" description="Helical" evidence="12">
    <location>
        <begin position="184"/>
        <end position="204"/>
    </location>
</feature>
<feature type="region of interest" description="Disordered" evidence="11">
    <location>
        <begin position="652"/>
        <end position="688"/>
    </location>
</feature>
<evidence type="ECO:0000256" key="12">
    <source>
        <dbReference type="SAM" id="Phobius"/>
    </source>
</evidence>
<evidence type="ECO:0000256" key="1">
    <source>
        <dbReference type="ARBA" id="ARBA00004651"/>
    </source>
</evidence>
<feature type="domain" description="G-protein coupled receptors family 1 profile" evidence="13">
    <location>
        <begin position="887"/>
        <end position="966"/>
    </location>
</feature>
<feature type="region of interest" description="Disordered" evidence="11">
    <location>
        <begin position="540"/>
        <end position="575"/>
    </location>
</feature>
<keyword evidence="2" id="KW-1003">Cell membrane</keyword>
<evidence type="ECO:0000256" key="4">
    <source>
        <dbReference type="ARBA" id="ARBA00022989"/>
    </source>
</evidence>
<organism evidence="14 15">
    <name type="scientific">Ditylenchus dipsaci</name>
    <dbReference type="NCBI Taxonomy" id="166011"/>
    <lineage>
        <taxon>Eukaryota</taxon>
        <taxon>Metazoa</taxon>
        <taxon>Ecdysozoa</taxon>
        <taxon>Nematoda</taxon>
        <taxon>Chromadorea</taxon>
        <taxon>Rhabditida</taxon>
        <taxon>Tylenchina</taxon>
        <taxon>Tylenchomorpha</taxon>
        <taxon>Sphaerularioidea</taxon>
        <taxon>Anguinidae</taxon>
        <taxon>Anguininae</taxon>
        <taxon>Ditylenchus</taxon>
    </lineage>
</organism>
<reference evidence="15" key="1">
    <citation type="submission" date="2022-11" db="UniProtKB">
        <authorList>
            <consortium name="WormBaseParasite"/>
        </authorList>
    </citation>
    <scope>IDENTIFICATION</scope>
</reference>
<keyword evidence="7" id="KW-1015">Disulfide bond</keyword>
<feature type="transmembrane region" description="Helical" evidence="12">
    <location>
        <begin position="130"/>
        <end position="163"/>
    </location>
</feature>
<feature type="transmembrane region" description="Helical" evidence="12">
    <location>
        <begin position="102"/>
        <end position="124"/>
    </location>
</feature>
<dbReference type="GO" id="GO:0001591">
    <property type="term" value="F:dopamine neurotransmitter receptor activity, coupled via Gi/Go"/>
    <property type="evidence" value="ECO:0007669"/>
    <property type="project" value="TreeGrafter"/>
</dbReference>
<feature type="compositionally biased region" description="Acidic residues" evidence="11">
    <location>
        <begin position="335"/>
        <end position="346"/>
    </location>
</feature>
<feature type="transmembrane region" description="Helical" evidence="12">
    <location>
        <begin position="919"/>
        <end position="939"/>
    </location>
</feature>
<feature type="compositionally biased region" description="Polar residues" evidence="11">
    <location>
        <begin position="824"/>
        <end position="865"/>
    </location>
</feature>
<name>A0A915EG73_9BILA</name>
<protein>
    <submittedName>
        <fullName evidence="15">G-protein coupled receptors family 1 profile domain-containing protein</fullName>
    </submittedName>
</protein>
<keyword evidence="8 10" id="KW-0675">Receptor</keyword>
<evidence type="ECO:0000313" key="14">
    <source>
        <dbReference type="Proteomes" id="UP000887574"/>
    </source>
</evidence>
<dbReference type="GO" id="GO:0005886">
    <property type="term" value="C:plasma membrane"/>
    <property type="evidence" value="ECO:0007669"/>
    <property type="project" value="UniProtKB-SubCell"/>
</dbReference>
<feature type="region of interest" description="Disordered" evidence="11">
    <location>
        <begin position="711"/>
        <end position="766"/>
    </location>
</feature>
<dbReference type="InterPro" id="IPR000276">
    <property type="entry name" value="GPCR_Rhodpsn"/>
</dbReference>
<proteinExistence type="inferred from homology"/>
<evidence type="ECO:0000259" key="13">
    <source>
        <dbReference type="PROSITE" id="PS50262"/>
    </source>
</evidence>
<evidence type="ECO:0000256" key="5">
    <source>
        <dbReference type="ARBA" id="ARBA00023040"/>
    </source>
</evidence>